<dbReference type="GO" id="GO:0005886">
    <property type="term" value="C:plasma membrane"/>
    <property type="evidence" value="ECO:0007669"/>
    <property type="project" value="UniProtKB-SubCell"/>
</dbReference>
<feature type="transmembrane region" description="Helical" evidence="6">
    <location>
        <begin position="83"/>
        <end position="102"/>
    </location>
</feature>
<dbReference type="SMART" id="SM00052">
    <property type="entry name" value="EAL"/>
    <property type="match status" value="1"/>
</dbReference>
<dbReference type="AlphaFoldDB" id="A0A5R9LGD5"/>
<dbReference type="Pfam" id="PF00563">
    <property type="entry name" value="EAL"/>
    <property type="match status" value="1"/>
</dbReference>
<dbReference type="GO" id="GO:0071111">
    <property type="term" value="F:cyclic-guanylate-specific phosphodiesterase activity"/>
    <property type="evidence" value="ECO:0007669"/>
    <property type="project" value="InterPro"/>
</dbReference>
<keyword evidence="3 6" id="KW-0812">Transmembrane</keyword>
<evidence type="ECO:0000259" key="7">
    <source>
        <dbReference type="PROSITE" id="PS50883"/>
    </source>
</evidence>
<evidence type="ECO:0000256" key="3">
    <source>
        <dbReference type="ARBA" id="ARBA00022692"/>
    </source>
</evidence>
<dbReference type="SUPFAM" id="SSF141868">
    <property type="entry name" value="EAL domain-like"/>
    <property type="match status" value="1"/>
</dbReference>
<feature type="transmembrane region" description="Helical" evidence="6">
    <location>
        <begin position="259"/>
        <end position="277"/>
    </location>
</feature>
<gene>
    <name evidence="8" type="ORF">FE839_14185</name>
</gene>
<keyword evidence="9" id="KW-1185">Reference proteome</keyword>
<dbReference type="PANTHER" id="PTHR33121">
    <property type="entry name" value="CYCLIC DI-GMP PHOSPHODIESTERASE PDEF"/>
    <property type="match status" value="1"/>
</dbReference>
<evidence type="ECO:0000256" key="1">
    <source>
        <dbReference type="ARBA" id="ARBA00004651"/>
    </source>
</evidence>
<keyword evidence="4 6" id="KW-1133">Transmembrane helix</keyword>
<feature type="transmembrane region" description="Helical" evidence="6">
    <location>
        <begin position="12"/>
        <end position="29"/>
    </location>
</feature>
<evidence type="ECO:0000256" key="6">
    <source>
        <dbReference type="SAM" id="Phobius"/>
    </source>
</evidence>
<feature type="transmembrane region" description="Helical" evidence="6">
    <location>
        <begin position="41"/>
        <end position="71"/>
    </location>
</feature>
<evidence type="ECO:0000256" key="4">
    <source>
        <dbReference type="ARBA" id="ARBA00022989"/>
    </source>
</evidence>
<dbReference type="InterPro" id="IPR001633">
    <property type="entry name" value="EAL_dom"/>
</dbReference>
<evidence type="ECO:0000313" key="9">
    <source>
        <dbReference type="Proteomes" id="UP000307430"/>
    </source>
</evidence>
<evidence type="ECO:0000256" key="2">
    <source>
        <dbReference type="ARBA" id="ARBA00022475"/>
    </source>
</evidence>
<dbReference type="InterPro" id="IPR050706">
    <property type="entry name" value="Cyclic-di-GMP_PDE-like"/>
</dbReference>
<dbReference type="RefSeq" id="WP_138361454.1">
    <property type="nucleotide sequence ID" value="NZ_VCHQ01000017.1"/>
</dbReference>
<evidence type="ECO:0000256" key="5">
    <source>
        <dbReference type="ARBA" id="ARBA00023136"/>
    </source>
</evidence>
<dbReference type="CDD" id="cd01948">
    <property type="entry name" value="EAL"/>
    <property type="match status" value="1"/>
</dbReference>
<dbReference type="Pfam" id="PF05231">
    <property type="entry name" value="MASE1"/>
    <property type="match status" value="1"/>
</dbReference>
<dbReference type="InterPro" id="IPR035919">
    <property type="entry name" value="EAL_sf"/>
</dbReference>
<feature type="transmembrane region" description="Helical" evidence="6">
    <location>
        <begin position="289"/>
        <end position="311"/>
    </location>
</feature>
<reference evidence="8 9" key="1">
    <citation type="submission" date="2019-05" db="EMBL/GenBank/DDBJ databases">
        <title>Genome sequence of Klebsiella sp strain TOUT106.</title>
        <authorList>
            <person name="Rahi P."/>
            <person name="Chaudhari D."/>
        </authorList>
    </citation>
    <scope>NUCLEOTIDE SEQUENCE [LARGE SCALE GENOMIC DNA]</scope>
    <source>
        <strain evidence="8 9">TOUT106</strain>
    </source>
</reference>
<name>A0A5R9LGD5_9ENTR</name>
<comment type="subcellular location">
    <subcellularLocation>
        <location evidence="1">Cell membrane</location>
        <topology evidence="1">Multi-pass membrane protein</topology>
    </subcellularLocation>
</comment>
<dbReference type="Proteomes" id="UP000307430">
    <property type="component" value="Unassembled WGS sequence"/>
</dbReference>
<proteinExistence type="predicted"/>
<feature type="transmembrane region" description="Helical" evidence="6">
    <location>
        <begin position="232"/>
        <end position="252"/>
    </location>
</feature>
<dbReference type="InterPro" id="IPR007895">
    <property type="entry name" value="MASE1"/>
</dbReference>
<protein>
    <submittedName>
        <fullName evidence="8">EAL domain-containing protein</fullName>
    </submittedName>
</protein>
<organism evidence="8 9">
    <name type="scientific">Klebsiella indica</name>
    <dbReference type="NCBI Taxonomy" id="2582917"/>
    <lineage>
        <taxon>Bacteria</taxon>
        <taxon>Pseudomonadati</taxon>
        <taxon>Pseudomonadota</taxon>
        <taxon>Gammaproteobacteria</taxon>
        <taxon>Enterobacterales</taxon>
        <taxon>Enterobacteriaceae</taxon>
        <taxon>Klebsiella/Raoultella group</taxon>
        <taxon>Klebsiella</taxon>
    </lineage>
</organism>
<feature type="transmembrane region" description="Helical" evidence="6">
    <location>
        <begin position="206"/>
        <end position="226"/>
    </location>
</feature>
<dbReference type="Gene3D" id="3.20.20.450">
    <property type="entry name" value="EAL domain"/>
    <property type="match status" value="1"/>
</dbReference>
<feature type="transmembrane region" description="Helical" evidence="6">
    <location>
        <begin position="123"/>
        <end position="142"/>
    </location>
</feature>
<keyword evidence="2" id="KW-1003">Cell membrane</keyword>
<keyword evidence="5 6" id="KW-0472">Membrane</keyword>
<accession>A0A5R9LGD5</accession>
<feature type="domain" description="EAL" evidence="7">
    <location>
        <begin position="347"/>
        <end position="587"/>
    </location>
</feature>
<dbReference type="EMBL" id="VCHQ01000017">
    <property type="protein sequence ID" value="TLV16175.1"/>
    <property type="molecule type" value="Genomic_DNA"/>
</dbReference>
<comment type="caution">
    <text evidence="8">The sequence shown here is derived from an EMBL/GenBank/DDBJ whole genome shotgun (WGS) entry which is preliminary data.</text>
</comment>
<sequence length="587" mass="67144">MINYSAVKIKRTLLALLICFITIPLSRFISPQIFLGENQLYLVWLPLSAMYSLLFIFGRYAVVPLIITFAIDNTLIVGLALPQAMILLFCQLIPVLVSCAIIRFQSGRRWRSGLRGKHWGMRIFWAGFFAPLLLKGSMYVVGQFFSFPVAMSGYFGHISIIYTIIDIQSLISAGLIFTALFYYPLRMIISPRYARVFWRNHCQPCLAYGHRIFTLYWFIALATILFVLCTPYISDLIAGYLVPLIFILYFVGIGRLGQTLIRILWSISAFLLVVYHPNFLHGVSIEYSLAFVLSVLISFTVCLFYMADIYARSERMRIRWREQAGETSRVGALNMGQGQIPERSSEQLHLLRQVEHAINKGSLLLYAQPIQNASGEGYYEILCRMRCGNAIIMPQQFIPLVSRFNLSQRFDMQVLEALCRVLHHYPGKHFSVNLLPHTLMQQDSAAQIIMLFKRYNLAPGTITIEVTEEQVFSDIEISMYNIQQLRNFGCSIAIDDFGTGYANYERLKNLQADIVKIDGCFVRDIATDPLDVIMVKSIIEMAKAKNMKVVAEYVETQEQRTRLLQLGVDYLQGYLIGKPQPLSELRV</sequence>
<dbReference type="PROSITE" id="PS50883">
    <property type="entry name" value="EAL"/>
    <property type="match status" value="1"/>
</dbReference>
<evidence type="ECO:0000313" key="8">
    <source>
        <dbReference type="EMBL" id="TLV16175.1"/>
    </source>
</evidence>
<dbReference type="PANTHER" id="PTHR33121:SF74">
    <property type="entry name" value="CYCLIC DI-GMP PHOSPHODIESTERASE PDEA-RELATED"/>
    <property type="match status" value="1"/>
</dbReference>
<feature type="transmembrane region" description="Helical" evidence="6">
    <location>
        <begin position="154"/>
        <end position="185"/>
    </location>
</feature>